<protein>
    <recommendedName>
        <fullName evidence="1">Helicase C-terminal domain-containing protein</fullName>
    </recommendedName>
</protein>
<dbReference type="InterPro" id="IPR027417">
    <property type="entry name" value="P-loop_NTPase"/>
</dbReference>
<evidence type="ECO:0000313" key="2">
    <source>
        <dbReference type="EMBL" id="REI42246.1"/>
    </source>
</evidence>
<evidence type="ECO:0000313" key="3">
    <source>
        <dbReference type="Proteomes" id="UP000263486"/>
    </source>
</evidence>
<dbReference type="InterPro" id="IPR001650">
    <property type="entry name" value="Helicase_C-like"/>
</dbReference>
<proteinExistence type="predicted"/>
<reference evidence="2 3" key="1">
    <citation type="submission" date="2018-08" db="EMBL/GenBank/DDBJ databases">
        <title>Draft genome sequence of Psychrilyobacter sp. strain SD5 isolated from Black Sea water.</title>
        <authorList>
            <person name="Yadav S."/>
            <person name="Villanueva L."/>
            <person name="Damste J.S.S."/>
        </authorList>
    </citation>
    <scope>NUCLEOTIDE SEQUENCE [LARGE SCALE GENOMIC DNA]</scope>
    <source>
        <strain evidence="2 3">SD5</strain>
    </source>
</reference>
<dbReference type="Pfam" id="PF00271">
    <property type="entry name" value="Helicase_C"/>
    <property type="match status" value="1"/>
</dbReference>
<gene>
    <name evidence="2" type="ORF">DYH56_04285</name>
</gene>
<keyword evidence="3" id="KW-1185">Reference proteome</keyword>
<dbReference type="RefSeq" id="WP_114641624.1">
    <property type="nucleotide sequence ID" value="NZ_JAACIO010000005.1"/>
</dbReference>
<name>A0ABX9KJL2_9FUSO</name>
<feature type="domain" description="Helicase C-terminal" evidence="1">
    <location>
        <begin position="865"/>
        <end position="951"/>
    </location>
</feature>
<organism evidence="2 3">
    <name type="scientific">Psychrilyobacter piezotolerans</name>
    <dbReference type="NCBI Taxonomy" id="2293438"/>
    <lineage>
        <taxon>Bacteria</taxon>
        <taxon>Fusobacteriati</taxon>
        <taxon>Fusobacteriota</taxon>
        <taxon>Fusobacteriia</taxon>
        <taxon>Fusobacteriales</taxon>
        <taxon>Fusobacteriaceae</taxon>
        <taxon>Psychrilyobacter</taxon>
    </lineage>
</organism>
<sequence>MNKHEIFARHIANEFKELLTGESQTRVVGEQPQDKFFIGQLASRNEKDNYFSSKVDISQIGVDFYVRAKDIGETQLEIEPLGNIFYRVIPTYEEQRNKLINHLGLKTFDEVISKYEDIKGKKGQENRFKVKLEEVYEKISLADDIKIVVNTREILNEKKTKGIKRISLNNFLDNKLKNFPDNKKYKVEKAKVKVHDLLDKESYENFLKNNLGDYNKFTPDISVDVEIKRIDENYRASVNIVNRTENLRNIKHCKSIFNSGIKIKVINNEVQPFKLNYFKDDYKYKGEVYAKGNNCSVDVLNNQIIKTNNIPTYEQKRLKTKDDVIKVRFDELITNPVQQLNQVLNKMNLELDKWKQDRDIIGLENSKALNQYDEECKAFEWEIFRFRNGIKEIEKRVSVRKSFISMNRTFKENATDIKIGKVEFDSWRLFQIVFIVSQIPDIITSEYKEEIENSKIENVDLLYFPTGGGKTEAFLGATVFTLFFDRIRGKECGVSALIKYPLRLLSIQQVERLSKVLASAENERKMNIKDYPGERFSSGYFVGDNNTPNKLTKENVKNLEGASKTKLNQKYRIIDICPFCENESVEVVFDKENWRLKHICTTKNCHSEGELPIYIVDREIFRYLPSVIVSTIDKIASIGIQSNFRNILGEVTHKCPKHGFTSKSRCVESTERGICNEDIADFEEVNIKDGAPTLIIQDEVHLLRESLGTYNSHYETLIDYFIKKLVKNNKKVKLIGATATVTDYQNQIRQLYNKDAIKFPATSTKLNENFYSKIFEDDLNRIIISYAPYGRAIVNSVVYSMKYFRTILFKYLNNIKKFDDIKGLESLSNKERLNILKDYWIFIEYNNVKRDSNRVEGALENNINIELINEDIPKFKIRKMTGDSNFQEVRKTLSEIDNYDANGVFNGINLISATSMISHGVDTSKFNLMFFFGMPGNTAEYIQAYSRTGRKHPGIVIDIMRPTRDRDLSYLKYFNDFHEYKDLLVEPVPINRWANNAIYSTFSGIFSSLILNYYDFKLKDKYENVYMDKNLKSAIENGDIKAEEVKKHILNIYNCLRDDRELDIAKNYSQVIDETVDFFFEEIKRKSFDGKTYITTLLDELLIEFRQPMNSLRDTDKNVTIELT</sequence>
<dbReference type="CDD" id="cd18785">
    <property type="entry name" value="SF2_C"/>
    <property type="match status" value="1"/>
</dbReference>
<accession>A0ABX9KJL2</accession>
<dbReference type="Gene3D" id="3.40.50.300">
    <property type="entry name" value="P-loop containing nucleotide triphosphate hydrolases"/>
    <property type="match status" value="2"/>
</dbReference>
<comment type="caution">
    <text evidence="2">The sequence shown here is derived from an EMBL/GenBank/DDBJ whole genome shotgun (WGS) entry which is preliminary data.</text>
</comment>
<dbReference type="SUPFAM" id="SSF52540">
    <property type="entry name" value="P-loop containing nucleoside triphosphate hydrolases"/>
    <property type="match status" value="1"/>
</dbReference>
<evidence type="ECO:0000259" key="1">
    <source>
        <dbReference type="Pfam" id="PF00271"/>
    </source>
</evidence>
<dbReference type="Proteomes" id="UP000263486">
    <property type="component" value="Unassembled WGS sequence"/>
</dbReference>
<dbReference type="EMBL" id="QUAJ01000005">
    <property type="protein sequence ID" value="REI42246.1"/>
    <property type="molecule type" value="Genomic_DNA"/>
</dbReference>